<proteinExistence type="predicted"/>
<evidence type="ECO:0000313" key="2">
    <source>
        <dbReference type="Proteomes" id="UP001498398"/>
    </source>
</evidence>
<keyword evidence="2" id="KW-1185">Reference proteome</keyword>
<evidence type="ECO:0008006" key="3">
    <source>
        <dbReference type="Google" id="ProtNLM"/>
    </source>
</evidence>
<comment type="caution">
    <text evidence="1">The sequence shown here is derived from an EMBL/GenBank/DDBJ whole genome shotgun (WGS) entry which is preliminary data.</text>
</comment>
<sequence length="329" mass="36096">MSPQNDLQTLDRIFPQDPNFSGIAYQAHENVPILIPWTRKVIVLGTGFESSVASDPNDFALRPTALEKTTYRVEPTESTSSFRQNSSTKVASSYEHMDFKGSLSAGGSVLGVSAQAAFAKNVYGNRDSKKVSLQASLRIGRIIPNTSYHLSTDALALLRASPTEFHRTYGDYFLGGFVLGADTATFLSTSSSRDLKAEMKQIQVQAKFFGMKKTVYDKRTSSQSDSSNYDITFNGFDSLDGVGYNAKAADERSYMEIQEKATKNVSGGINLDKRVKDILKGLGLGTAMEDVVQVTEEQCRAVCKSGLVVELMFLPYAGLKDYIASTFEY</sequence>
<accession>A0ABR1ILA1</accession>
<dbReference type="Proteomes" id="UP001498398">
    <property type="component" value="Unassembled WGS sequence"/>
</dbReference>
<protein>
    <recommendedName>
        <fullName evidence="3">MACPF domain-containing protein</fullName>
    </recommendedName>
</protein>
<reference evidence="1 2" key="1">
    <citation type="submission" date="2024-01" db="EMBL/GenBank/DDBJ databases">
        <title>A draft genome for the cacao thread blight pathogen Marasmiellus scandens.</title>
        <authorList>
            <person name="Baruah I.K."/>
            <person name="Leung J."/>
            <person name="Bukari Y."/>
            <person name="Amoako-Attah I."/>
            <person name="Meinhardt L.W."/>
            <person name="Bailey B.A."/>
            <person name="Cohen S.P."/>
        </authorList>
    </citation>
    <scope>NUCLEOTIDE SEQUENCE [LARGE SCALE GENOMIC DNA]</scope>
    <source>
        <strain evidence="1 2">GH-19</strain>
    </source>
</reference>
<name>A0ABR1ILA1_9AGAR</name>
<gene>
    <name evidence="1" type="ORF">VKT23_019483</name>
</gene>
<evidence type="ECO:0000313" key="1">
    <source>
        <dbReference type="EMBL" id="KAK7435785.1"/>
    </source>
</evidence>
<organism evidence="1 2">
    <name type="scientific">Marasmiellus scandens</name>
    <dbReference type="NCBI Taxonomy" id="2682957"/>
    <lineage>
        <taxon>Eukaryota</taxon>
        <taxon>Fungi</taxon>
        <taxon>Dikarya</taxon>
        <taxon>Basidiomycota</taxon>
        <taxon>Agaricomycotina</taxon>
        <taxon>Agaricomycetes</taxon>
        <taxon>Agaricomycetidae</taxon>
        <taxon>Agaricales</taxon>
        <taxon>Marasmiineae</taxon>
        <taxon>Omphalotaceae</taxon>
        <taxon>Marasmiellus</taxon>
    </lineage>
</organism>
<dbReference type="EMBL" id="JBANRG010000102">
    <property type="protein sequence ID" value="KAK7435785.1"/>
    <property type="molecule type" value="Genomic_DNA"/>
</dbReference>